<dbReference type="Proteomes" id="UP000029549">
    <property type="component" value="Unassembled WGS sequence"/>
</dbReference>
<dbReference type="AlphaFoldDB" id="A0A096FHQ4"/>
<sequence length="63" mass="6932">MAVFKSSNDVGDVKRAVSSDRLPVLQVVLQVLCVEHKSAVLQAHFWAQQASLLEGWLVPFLAV</sequence>
<comment type="caution">
    <text evidence="1">The sequence shown here is derived from an EMBL/GenBank/DDBJ whole genome shotgun (WGS) entry which is preliminary data.</text>
</comment>
<reference evidence="1 2" key="1">
    <citation type="submission" date="2013-09" db="EMBL/GenBank/DDBJ databases">
        <title>High correlation between genotypes and phenotypes of environmental bacteria Comamonas testosteroni strains.</title>
        <authorList>
            <person name="Liu L."/>
            <person name="Zhu W."/>
            <person name="Xia X."/>
            <person name="Xu B."/>
            <person name="Luo M."/>
            <person name="Wang G."/>
        </authorList>
    </citation>
    <scope>NUCLEOTIDE SEQUENCE [LARGE SCALE GENOMIC DNA]</scope>
    <source>
        <strain evidence="1 2">DF2</strain>
    </source>
</reference>
<gene>
    <name evidence="1" type="ORF">P608_21720</name>
</gene>
<accession>A0A096FHQ4</accession>
<evidence type="ECO:0000313" key="1">
    <source>
        <dbReference type="EMBL" id="KGH06916.1"/>
    </source>
</evidence>
<name>A0A096FHQ4_9BURK</name>
<organism evidence="1 2">
    <name type="scientific">Comamonas thiooxydans</name>
    <dbReference type="NCBI Taxonomy" id="363952"/>
    <lineage>
        <taxon>Bacteria</taxon>
        <taxon>Pseudomonadati</taxon>
        <taxon>Pseudomonadota</taxon>
        <taxon>Betaproteobacteria</taxon>
        <taxon>Burkholderiales</taxon>
        <taxon>Comamonadaceae</taxon>
        <taxon>Comamonas</taxon>
    </lineage>
</organism>
<keyword evidence="2" id="KW-1185">Reference proteome</keyword>
<proteinExistence type="predicted"/>
<evidence type="ECO:0000313" key="2">
    <source>
        <dbReference type="Proteomes" id="UP000029549"/>
    </source>
</evidence>
<dbReference type="EMBL" id="AWTP01000140">
    <property type="protein sequence ID" value="KGH06916.1"/>
    <property type="molecule type" value="Genomic_DNA"/>
</dbReference>
<protein>
    <submittedName>
        <fullName evidence="1">Uncharacterized protein</fullName>
    </submittedName>
</protein>